<dbReference type="RefSeq" id="XP_029762103.1">
    <property type="nucleotide sequence ID" value="XM_029909727.1"/>
</dbReference>
<sequence>MTTRWQAREPLPQPPEQNSFNLSCMNAALFEISTSQPSSTQSSQASRSHQSFRPSQSSELSDPFEIPRLPQGEQPTWQNKHWAPFQSALNPGQGSAPHMNNYIHPTRLTGGVRRNVPYEREEQARVDGRPYVFTDYPEEKDFAHHRSQGGLERTTLSSSGLHHRDTVVRAHYTTQYRK</sequence>
<keyword evidence="3" id="KW-1185">Reference proteome</keyword>
<protein>
    <submittedName>
        <fullName evidence="2">Uncharacterized protein</fullName>
    </submittedName>
</protein>
<accession>A0A074YGC0</accession>
<evidence type="ECO:0000256" key="1">
    <source>
        <dbReference type="SAM" id="MobiDB-lite"/>
    </source>
</evidence>
<dbReference type="EMBL" id="KL584979">
    <property type="protein sequence ID" value="KEQ85916.1"/>
    <property type="molecule type" value="Genomic_DNA"/>
</dbReference>
<dbReference type="GeneID" id="40752033"/>
<feature type="region of interest" description="Disordered" evidence="1">
    <location>
        <begin position="145"/>
        <end position="178"/>
    </location>
</feature>
<reference evidence="2 3" key="1">
    <citation type="journal article" date="2014" name="BMC Genomics">
        <title>Genome sequencing of four Aureobasidium pullulans varieties: biotechnological potential, stress tolerance, and description of new species.</title>
        <authorList>
            <person name="Gostin Ar C."/>
            <person name="Ohm R.A."/>
            <person name="Kogej T."/>
            <person name="Sonjak S."/>
            <person name="Turk M."/>
            <person name="Zajc J."/>
            <person name="Zalar P."/>
            <person name="Grube M."/>
            <person name="Sun H."/>
            <person name="Han J."/>
            <person name="Sharma A."/>
            <person name="Chiniquy J."/>
            <person name="Ngan C.Y."/>
            <person name="Lipzen A."/>
            <person name="Barry K."/>
            <person name="Grigoriev I.V."/>
            <person name="Gunde-Cimerman N."/>
        </authorList>
    </citation>
    <scope>NUCLEOTIDE SEQUENCE [LARGE SCALE GENOMIC DNA]</scope>
    <source>
        <strain evidence="2 3">EXF-150</strain>
    </source>
</reference>
<gene>
    <name evidence="2" type="ORF">M438DRAFT_404485</name>
</gene>
<proteinExistence type="predicted"/>
<evidence type="ECO:0000313" key="2">
    <source>
        <dbReference type="EMBL" id="KEQ85916.1"/>
    </source>
</evidence>
<dbReference type="AlphaFoldDB" id="A0A074YGC0"/>
<feature type="region of interest" description="Disordered" evidence="1">
    <location>
        <begin position="1"/>
        <end position="77"/>
    </location>
</feature>
<name>A0A074YGC0_AURPU</name>
<evidence type="ECO:0000313" key="3">
    <source>
        <dbReference type="Proteomes" id="UP000030706"/>
    </source>
</evidence>
<dbReference type="Proteomes" id="UP000030706">
    <property type="component" value="Unassembled WGS sequence"/>
</dbReference>
<dbReference type="HOGENOM" id="CLU_1510294_0_0_1"/>
<feature type="compositionally biased region" description="Low complexity" evidence="1">
    <location>
        <begin position="33"/>
        <end position="51"/>
    </location>
</feature>
<organism evidence="2 3">
    <name type="scientific">Aureobasidium pullulans EXF-150</name>
    <dbReference type="NCBI Taxonomy" id="1043002"/>
    <lineage>
        <taxon>Eukaryota</taxon>
        <taxon>Fungi</taxon>
        <taxon>Dikarya</taxon>
        <taxon>Ascomycota</taxon>
        <taxon>Pezizomycotina</taxon>
        <taxon>Dothideomycetes</taxon>
        <taxon>Dothideomycetidae</taxon>
        <taxon>Dothideales</taxon>
        <taxon>Saccotheciaceae</taxon>
        <taxon>Aureobasidium</taxon>
    </lineage>
</organism>